<name>A0AA52HBT2_9PROT</name>
<evidence type="ECO:0000313" key="2">
    <source>
        <dbReference type="Proteomes" id="UP001268683"/>
    </source>
</evidence>
<dbReference type="RefSeq" id="WP_310799833.1">
    <property type="nucleotide sequence ID" value="NZ_CP123872.1"/>
</dbReference>
<dbReference type="KEGG" id="tmk:QGN29_06220"/>
<dbReference type="AlphaFoldDB" id="A0AA52HBT2"/>
<organism evidence="1 2">
    <name type="scientific">Temperatibacter marinus</name>
    <dbReference type="NCBI Taxonomy" id="1456591"/>
    <lineage>
        <taxon>Bacteria</taxon>
        <taxon>Pseudomonadati</taxon>
        <taxon>Pseudomonadota</taxon>
        <taxon>Alphaproteobacteria</taxon>
        <taxon>Kordiimonadales</taxon>
        <taxon>Temperatibacteraceae</taxon>
        <taxon>Temperatibacter</taxon>
    </lineage>
</organism>
<gene>
    <name evidence="1" type="ORF">QGN29_06220</name>
</gene>
<dbReference type="EMBL" id="CP123872">
    <property type="protein sequence ID" value="WND03968.1"/>
    <property type="molecule type" value="Genomic_DNA"/>
</dbReference>
<accession>A0AA52HBT2</accession>
<dbReference type="Gene3D" id="3.40.50.150">
    <property type="entry name" value="Vaccinia Virus protein VP39"/>
    <property type="match status" value="1"/>
</dbReference>
<reference evidence="1" key="1">
    <citation type="submission" date="2023-04" db="EMBL/GenBank/DDBJ databases">
        <title>Complete genome sequence of Temperatibacter marinus.</title>
        <authorList>
            <person name="Rong J.-C."/>
            <person name="Yi M.-L."/>
            <person name="Zhao Q."/>
        </authorList>
    </citation>
    <scope>NUCLEOTIDE SEQUENCE</scope>
    <source>
        <strain evidence="1">NBRC 110045</strain>
    </source>
</reference>
<dbReference type="InterPro" id="IPR029063">
    <property type="entry name" value="SAM-dependent_MTases_sf"/>
</dbReference>
<proteinExistence type="predicted"/>
<keyword evidence="2" id="KW-1185">Reference proteome</keyword>
<sequence>MIDSFKQLQQLHPWPDVSGLSAHNFTLGGGGREVIEREIEKIRRTKHGTEPIFMVEIGCFMCASTRRWLAKFDTLHIVGVDPWPESLKEQVKKYVDRPLLNRLYPHAEDQTRFVEDIRNQGPKETGLANIQAYQDRFIPVQGYSPDALKGIADTGFVPDLVYIDGAKQPEDLEGCYEHWPTAKITGDDWHWGRNYGYPMRKIVKKFALKNDFGIEANWATWVLHKDQDSSLLIQAAHRSDLFKLQALATRCHKNIDFEEKLGRLLVIYDETNLIAAGSVAHSSIEMTLIDPLFESRAAPLLLTALHATIQS</sequence>
<protein>
    <submittedName>
        <fullName evidence="1">Uncharacterized protein</fullName>
    </submittedName>
</protein>
<dbReference type="Proteomes" id="UP001268683">
    <property type="component" value="Chromosome"/>
</dbReference>
<evidence type="ECO:0000313" key="1">
    <source>
        <dbReference type="EMBL" id="WND03968.1"/>
    </source>
</evidence>